<comment type="caution">
    <text evidence="2">The sequence shown here is derived from an EMBL/GenBank/DDBJ whole genome shotgun (WGS) entry which is preliminary data.</text>
</comment>
<evidence type="ECO:0000313" key="2">
    <source>
        <dbReference type="EMBL" id="TDT15203.1"/>
    </source>
</evidence>
<dbReference type="RefSeq" id="WP_133867675.1">
    <property type="nucleotide sequence ID" value="NZ_SOAU01000001.1"/>
</dbReference>
<dbReference type="EMBL" id="SOAU01000001">
    <property type="protein sequence ID" value="TDT15203.1"/>
    <property type="molecule type" value="Genomic_DNA"/>
</dbReference>
<dbReference type="PANTHER" id="PTHR33495:SF2">
    <property type="entry name" value="ANTI-SIGMA FACTOR ANTAGONIST TM_1081-RELATED"/>
    <property type="match status" value="1"/>
</dbReference>
<accession>A0A4R7HYH7</accession>
<dbReference type="InterPro" id="IPR036513">
    <property type="entry name" value="STAS_dom_sf"/>
</dbReference>
<organism evidence="2 3">
    <name type="scientific">Ilumatobacter fluminis</name>
    <dbReference type="NCBI Taxonomy" id="467091"/>
    <lineage>
        <taxon>Bacteria</taxon>
        <taxon>Bacillati</taxon>
        <taxon>Actinomycetota</taxon>
        <taxon>Acidimicrobiia</taxon>
        <taxon>Acidimicrobiales</taxon>
        <taxon>Ilumatobacteraceae</taxon>
        <taxon>Ilumatobacter</taxon>
    </lineage>
</organism>
<feature type="domain" description="STAS" evidence="1">
    <location>
        <begin position="12"/>
        <end position="108"/>
    </location>
</feature>
<protein>
    <submittedName>
        <fullName evidence="2">Anti-anti-sigma factor</fullName>
    </submittedName>
</protein>
<dbReference type="PROSITE" id="PS50801">
    <property type="entry name" value="STAS"/>
    <property type="match status" value="1"/>
</dbReference>
<proteinExistence type="predicted"/>
<dbReference type="AlphaFoldDB" id="A0A4R7HYH7"/>
<dbReference type="Gene3D" id="3.30.750.24">
    <property type="entry name" value="STAS domain"/>
    <property type="match status" value="1"/>
</dbReference>
<name>A0A4R7HYH7_9ACTN</name>
<dbReference type="GO" id="GO:0043856">
    <property type="term" value="F:anti-sigma factor antagonist activity"/>
    <property type="evidence" value="ECO:0007669"/>
    <property type="project" value="TreeGrafter"/>
</dbReference>
<dbReference type="PANTHER" id="PTHR33495">
    <property type="entry name" value="ANTI-SIGMA FACTOR ANTAGONIST TM_1081-RELATED-RELATED"/>
    <property type="match status" value="1"/>
</dbReference>
<gene>
    <name evidence="2" type="ORF">BDK89_0767</name>
</gene>
<dbReference type="Proteomes" id="UP000294558">
    <property type="component" value="Unassembled WGS sequence"/>
</dbReference>
<evidence type="ECO:0000313" key="3">
    <source>
        <dbReference type="Proteomes" id="UP000294558"/>
    </source>
</evidence>
<evidence type="ECO:0000259" key="1">
    <source>
        <dbReference type="PROSITE" id="PS50801"/>
    </source>
</evidence>
<sequence length="108" mass="11673">MSPLGRIRERGDGTTVVDLDGDADLGALPTLHQLLTRAVDRATNVVLVDLDGLTVLDDAALGLVIGAAAAARRRGVELRLVCTEPRRRERLADTRLDQIVPVDDRTTH</sequence>
<keyword evidence="3" id="KW-1185">Reference proteome</keyword>
<reference evidence="2 3" key="1">
    <citation type="submission" date="2019-03" db="EMBL/GenBank/DDBJ databases">
        <title>Sequencing the genomes of 1000 actinobacteria strains.</title>
        <authorList>
            <person name="Klenk H.-P."/>
        </authorList>
    </citation>
    <scope>NUCLEOTIDE SEQUENCE [LARGE SCALE GENOMIC DNA]</scope>
    <source>
        <strain evidence="2 3">DSM 18936</strain>
    </source>
</reference>
<dbReference type="SUPFAM" id="SSF52091">
    <property type="entry name" value="SpoIIaa-like"/>
    <property type="match status" value="1"/>
</dbReference>
<dbReference type="CDD" id="cd07043">
    <property type="entry name" value="STAS_anti-anti-sigma_factors"/>
    <property type="match status" value="1"/>
</dbReference>
<dbReference type="InterPro" id="IPR002645">
    <property type="entry name" value="STAS_dom"/>
</dbReference>
<dbReference type="Pfam" id="PF01740">
    <property type="entry name" value="STAS"/>
    <property type="match status" value="1"/>
</dbReference>